<feature type="domain" description="ATPase BadF/BadG/BcrA/BcrD type" evidence="1">
    <location>
        <begin position="5"/>
        <end position="244"/>
    </location>
</feature>
<dbReference type="Pfam" id="PF01869">
    <property type="entry name" value="BcrAD_BadFG"/>
    <property type="match status" value="1"/>
</dbReference>
<gene>
    <name evidence="2" type="ORF">H0485_05985</name>
</gene>
<dbReference type="RefSeq" id="WP_226934456.1">
    <property type="nucleotide sequence ID" value="NZ_JACDXX010000004.1"/>
</dbReference>
<dbReference type="SUPFAM" id="SSF53067">
    <property type="entry name" value="Actin-like ATPase domain"/>
    <property type="match status" value="2"/>
</dbReference>
<dbReference type="PANTHER" id="PTHR43190">
    <property type="entry name" value="N-ACETYL-D-GLUCOSAMINE KINASE"/>
    <property type="match status" value="1"/>
</dbReference>
<protein>
    <submittedName>
        <fullName evidence="2">ATPase</fullName>
    </submittedName>
</protein>
<dbReference type="Proteomes" id="UP001198571">
    <property type="component" value="Unassembled WGS sequence"/>
</dbReference>
<dbReference type="CDD" id="cd24082">
    <property type="entry name" value="ASKHA_NBD_GspK-like"/>
    <property type="match status" value="1"/>
</dbReference>
<evidence type="ECO:0000259" key="1">
    <source>
        <dbReference type="Pfam" id="PF01869"/>
    </source>
</evidence>
<dbReference type="InterPro" id="IPR002731">
    <property type="entry name" value="ATPase_BadF"/>
</dbReference>
<keyword evidence="3" id="KW-1185">Reference proteome</keyword>
<sequence>MSFILGIDGGGTGCRAVLADASGRVIGQGQGGAANIRSDLQGSLAHILAATAEAARGHDIPHDQIRATLGLAGANVSAVAEAFLALLPFGRAQIVSDGLTATRGALGRSDGILAALGTGSVFSVQYQGQIRQVGGRGFMLGDEGSGAQLGRALLADVLRADDGLLPMTPLLAGVLAEFGGGEEIIAWSFRATPGEYAALAPRIAASEDPAARAIMARAAAQLREIILGLQPGGALLPVSYIGGLGPAYAQLLREDWPEAKAQGTGLDGALQLALEMAPLPGAAGAGSAVR</sequence>
<dbReference type="PANTHER" id="PTHR43190:SF3">
    <property type="entry name" value="N-ACETYL-D-GLUCOSAMINE KINASE"/>
    <property type="match status" value="1"/>
</dbReference>
<dbReference type="EMBL" id="JACDXX010000004">
    <property type="protein sequence ID" value="MCB5409550.1"/>
    <property type="molecule type" value="Genomic_DNA"/>
</dbReference>
<evidence type="ECO:0000313" key="2">
    <source>
        <dbReference type="EMBL" id="MCB5409550.1"/>
    </source>
</evidence>
<reference evidence="2 3" key="1">
    <citation type="submission" date="2020-07" db="EMBL/GenBank/DDBJ databases">
        <title>Pseudogemmobacter sp. nov., isolated from poultry manure in Taiwan.</title>
        <authorList>
            <person name="Lin S.-Y."/>
            <person name="Tang Y.-S."/>
            <person name="Young C.-C."/>
        </authorList>
    </citation>
    <scope>NUCLEOTIDE SEQUENCE [LARGE SCALE GENOMIC DNA]</scope>
    <source>
        <strain evidence="2 3">CC-YST710</strain>
    </source>
</reference>
<comment type="caution">
    <text evidence="2">The sequence shown here is derived from an EMBL/GenBank/DDBJ whole genome shotgun (WGS) entry which is preliminary data.</text>
</comment>
<dbReference type="InterPro" id="IPR052519">
    <property type="entry name" value="Euk-type_GlcNAc_Kinase"/>
</dbReference>
<organism evidence="2 3">
    <name type="scientific">Pseudogemmobacter faecipullorum</name>
    <dbReference type="NCBI Taxonomy" id="2755041"/>
    <lineage>
        <taxon>Bacteria</taxon>
        <taxon>Pseudomonadati</taxon>
        <taxon>Pseudomonadota</taxon>
        <taxon>Alphaproteobacteria</taxon>
        <taxon>Rhodobacterales</taxon>
        <taxon>Paracoccaceae</taxon>
        <taxon>Pseudogemmobacter</taxon>
    </lineage>
</organism>
<dbReference type="Gene3D" id="3.30.420.40">
    <property type="match status" value="2"/>
</dbReference>
<proteinExistence type="predicted"/>
<evidence type="ECO:0000313" key="3">
    <source>
        <dbReference type="Proteomes" id="UP001198571"/>
    </source>
</evidence>
<name>A0ABS8CL18_9RHOB</name>
<dbReference type="InterPro" id="IPR043129">
    <property type="entry name" value="ATPase_NBD"/>
</dbReference>
<accession>A0ABS8CL18</accession>